<name>A0AAU7CXC4_9BACT</name>
<evidence type="ECO:0000313" key="1">
    <source>
        <dbReference type="EMBL" id="XBH09639.1"/>
    </source>
</evidence>
<dbReference type="InterPro" id="IPR011042">
    <property type="entry name" value="6-blade_b-propeller_TolB-like"/>
</dbReference>
<dbReference type="EMBL" id="CP121194">
    <property type="protein sequence ID" value="XBH09639.1"/>
    <property type="molecule type" value="Genomic_DNA"/>
</dbReference>
<organism evidence="1">
    <name type="scientific">Edaphobacter paludis</name>
    <dbReference type="NCBI Taxonomy" id="3035702"/>
    <lineage>
        <taxon>Bacteria</taxon>
        <taxon>Pseudomonadati</taxon>
        <taxon>Acidobacteriota</taxon>
        <taxon>Terriglobia</taxon>
        <taxon>Terriglobales</taxon>
        <taxon>Acidobacteriaceae</taxon>
        <taxon>Edaphobacter</taxon>
    </lineage>
</organism>
<dbReference type="InterPro" id="IPR000033">
    <property type="entry name" value="LDLR_classB_rpt"/>
</dbReference>
<dbReference type="SUPFAM" id="SSF63825">
    <property type="entry name" value="YWTD domain"/>
    <property type="match status" value="1"/>
</dbReference>
<dbReference type="InterPro" id="IPR050778">
    <property type="entry name" value="Cueball_EGF_LRP_Nidogen"/>
</dbReference>
<proteinExistence type="predicted"/>
<sequence>MNSTIPLSTLYALIIDPGAIVAISSDGSSSRVLLETEKAPDGIYVDPASSTIYFSTMGKWGPDFYAADGTIESCKLDGTDRRLLVGNGETVTPKQLVLDREDGYLYWCDREGMRVMRCRLDGTDVKTLIRAGAPGQQEDATRHCVGLAIDKPNNHLYWTQKGPEDAGRGRIFRAALTPPAGVLPEDRTDIELLFDNLPEPIDLEIDPEESLLYWTDRGAAPDGNSLNRARITPAGCTDHEVIYRGLHEGIGLSLDLASRRAFVTDLGGTVRSIDLDGEHASKQIWHGGPLTGIQFVSVEENPGITLRNATAISNSQLNPSLSLCEA</sequence>
<dbReference type="PANTHER" id="PTHR46513">
    <property type="entry name" value="VITELLOGENIN RECEPTOR-LIKE PROTEIN-RELATED-RELATED"/>
    <property type="match status" value="1"/>
</dbReference>
<gene>
    <name evidence="1" type="ORF">P4G45_14260</name>
</gene>
<protein>
    <submittedName>
        <fullName evidence="1">3-hydroxyacyl-CoA dehydrogenase</fullName>
    </submittedName>
</protein>
<dbReference type="Gene3D" id="2.120.10.30">
    <property type="entry name" value="TolB, C-terminal domain"/>
    <property type="match status" value="2"/>
</dbReference>
<dbReference type="KEGG" id="epl:P4G45_14260"/>
<dbReference type="RefSeq" id="WP_348267147.1">
    <property type="nucleotide sequence ID" value="NZ_CP121194.1"/>
</dbReference>
<dbReference type="SMART" id="SM00135">
    <property type="entry name" value="LY"/>
    <property type="match status" value="4"/>
</dbReference>
<dbReference type="AlphaFoldDB" id="A0AAU7CXC4"/>
<accession>A0AAU7CXC4</accession>
<reference evidence="1" key="1">
    <citation type="submission" date="2023-03" db="EMBL/GenBank/DDBJ databases">
        <title>Edaphobacter sp.</title>
        <authorList>
            <person name="Huber K.J."/>
            <person name="Papendorf J."/>
            <person name="Pilke C."/>
            <person name="Bunk B."/>
            <person name="Sproeer C."/>
            <person name="Pester M."/>
        </authorList>
    </citation>
    <scope>NUCLEOTIDE SEQUENCE</scope>
    <source>
        <strain evidence="1">DSM 109919</strain>
    </source>
</reference>